<dbReference type="InterPro" id="IPR017871">
    <property type="entry name" value="ABC_transporter-like_CS"/>
</dbReference>
<feature type="transmembrane region" description="Helical" evidence="7">
    <location>
        <begin position="30"/>
        <end position="57"/>
    </location>
</feature>
<evidence type="ECO:0000256" key="3">
    <source>
        <dbReference type="ARBA" id="ARBA00022741"/>
    </source>
</evidence>
<dbReference type="Gene3D" id="3.40.50.300">
    <property type="entry name" value="P-loop containing nucleotide triphosphate hydrolases"/>
    <property type="match status" value="1"/>
</dbReference>
<dbReference type="PROSITE" id="PS00211">
    <property type="entry name" value="ABC_TRANSPORTER_1"/>
    <property type="match status" value="1"/>
</dbReference>
<sequence length="597" mass="64544">MTAQPATPLTVFSLIRTVAQATGASFVKTVALLLLAGLTEGLSIVLLVPIIGVYGGAIGDFEAPGLGADASAAVQPLFHSLPLLLFGLVLLIAARAFLVRMAELTNAKLIQDYCLMTRQSLFESVVNASWSFLASLRGADINHSLTADVDRIQTALISLMTLIRACVMALVYVIVSLFFSWKMTLIAALLGGALLLLLAPLRRRARLYGTQFSQLRQRQYHIIGDFIDSMKASKAFSTEQDFFEKLKTSLRAIRDATLSFTKAASLAQMWVQIGSGAALAVFVYLALDRFDLSPAATIAMIVVYLRLSPRILSIQQTIQTLNANMNALEVVLALKARCLAHEEPRDAQGQAPLTLMRGIRFENVGFNYEAGPAVLSGVSLNLPVGAITAIVGPTASGKSTFADLLMGLTSPSEGAIYIDEARLDDGNRRGWRAMVGYVPQETSLMHDTVRANLLMGAPEASDADIQNALRLAKADKFVADMKDGLETVIGDRGAFMSGGERQRLALARAILRAPALLVLDEATSALDWEHEYAIIEGLKELRGKMTILVIAHRPSILDAADQIIVLKRGRVIESGAADTVLGEKGGYVWEMTQDQRR</sequence>
<comment type="caution">
    <text evidence="10">The sequence shown here is derived from an EMBL/GenBank/DDBJ whole genome shotgun (WGS) entry which is preliminary data.</text>
</comment>
<evidence type="ECO:0000256" key="2">
    <source>
        <dbReference type="ARBA" id="ARBA00022692"/>
    </source>
</evidence>
<dbReference type="InterPro" id="IPR039421">
    <property type="entry name" value="Type_1_exporter"/>
</dbReference>
<dbReference type="PROSITE" id="PS50893">
    <property type="entry name" value="ABC_TRANSPORTER_2"/>
    <property type="match status" value="1"/>
</dbReference>
<evidence type="ECO:0000259" key="9">
    <source>
        <dbReference type="PROSITE" id="PS50929"/>
    </source>
</evidence>
<dbReference type="GO" id="GO:0005524">
    <property type="term" value="F:ATP binding"/>
    <property type="evidence" value="ECO:0007669"/>
    <property type="project" value="UniProtKB-KW"/>
</dbReference>
<dbReference type="RefSeq" id="WP_379878456.1">
    <property type="nucleotide sequence ID" value="NZ_JBHPON010000001.1"/>
</dbReference>
<dbReference type="InterPro" id="IPR003439">
    <property type="entry name" value="ABC_transporter-like_ATP-bd"/>
</dbReference>
<dbReference type="PANTHER" id="PTHR43394:SF1">
    <property type="entry name" value="ATP-BINDING CASSETTE SUB-FAMILY B MEMBER 10, MITOCHONDRIAL"/>
    <property type="match status" value="1"/>
</dbReference>
<feature type="transmembrane region" description="Helical" evidence="7">
    <location>
        <begin position="155"/>
        <end position="175"/>
    </location>
</feature>
<dbReference type="PANTHER" id="PTHR43394">
    <property type="entry name" value="ATP-DEPENDENT PERMEASE MDL1, MITOCHONDRIAL"/>
    <property type="match status" value="1"/>
</dbReference>
<feature type="domain" description="ABC transporter" evidence="8">
    <location>
        <begin position="359"/>
        <end position="593"/>
    </location>
</feature>
<gene>
    <name evidence="10" type="ORF">ACFMB1_10010</name>
</gene>
<accession>A0ABW1KVB4</accession>
<dbReference type="Pfam" id="PF00664">
    <property type="entry name" value="ABC_membrane"/>
    <property type="match status" value="1"/>
</dbReference>
<reference evidence="10 11" key="1">
    <citation type="submission" date="2024-09" db="EMBL/GenBank/DDBJ databases">
        <authorList>
            <person name="Zhang Z.-H."/>
        </authorList>
    </citation>
    <scope>NUCLEOTIDE SEQUENCE [LARGE SCALE GENOMIC DNA]</scope>
    <source>
        <strain evidence="10 11">HHTR114</strain>
    </source>
</reference>
<dbReference type="Gene3D" id="1.20.1560.10">
    <property type="entry name" value="ABC transporter type 1, transmembrane domain"/>
    <property type="match status" value="1"/>
</dbReference>
<name>A0ABW1KVB4_9PROT</name>
<feature type="transmembrane region" description="Helical" evidence="7">
    <location>
        <begin position="77"/>
        <end position="98"/>
    </location>
</feature>
<dbReference type="SUPFAM" id="SSF52540">
    <property type="entry name" value="P-loop containing nucleoside triphosphate hydrolases"/>
    <property type="match status" value="1"/>
</dbReference>
<feature type="transmembrane region" description="Helical" evidence="7">
    <location>
        <begin position="269"/>
        <end position="286"/>
    </location>
</feature>
<keyword evidence="3" id="KW-0547">Nucleotide-binding</keyword>
<dbReference type="Pfam" id="PF00005">
    <property type="entry name" value="ABC_tran"/>
    <property type="match status" value="1"/>
</dbReference>
<dbReference type="InterPro" id="IPR003593">
    <property type="entry name" value="AAA+_ATPase"/>
</dbReference>
<evidence type="ECO:0000313" key="11">
    <source>
        <dbReference type="Proteomes" id="UP001596116"/>
    </source>
</evidence>
<dbReference type="Proteomes" id="UP001596116">
    <property type="component" value="Unassembled WGS sequence"/>
</dbReference>
<dbReference type="SMART" id="SM00382">
    <property type="entry name" value="AAA"/>
    <property type="match status" value="1"/>
</dbReference>
<evidence type="ECO:0000313" key="10">
    <source>
        <dbReference type="EMBL" id="MFC6035879.1"/>
    </source>
</evidence>
<feature type="transmembrane region" description="Helical" evidence="7">
    <location>
        <begin position="181"/>
        <end position="201"/>
    </location>
</feature>
<protein>
    <submittedName>
        <fullName evidence="10">ABC transporter ATP-binding protein</fullName>
    </submittedName>
</protein>
<organism evidence="10 11">
    <name type="scientific">Hyphococcus aureus</name>
    <dbReference type="NCBI Taxonomy" id="2666033"/>
    <lineage>
        <taxon>Bacteria</taxon>
        <taxon>Pseudomonadati</taxon>
        <taxon>Pseudomonadota</taxon>
        <taxon>Alphaproteobacteria</taxon>
        <taxon>Parvularculales</taxon>
        <taxon>Parvularculaceae</taxon>
        <taxon>Hyphococcus</taxon>
    </lineage>
</organism>
<keyword evidence="5 7" id="KW-1133">Transmembrane helix</keyword>
<evidence type="ECO:0000256" key="5">
    <source>
        <dbReference type="ARBA" id="ARBA00022989"/>
    </source>
</evidence>
<keyword evidence="2 7" id="KW-0812">Transmembrane</keyword>
<dbReference type="SUPFAM" id="SSF90123">
    <property type="entry name" value="ABC transporter transmembrane region"/>
    <property type="match status" value="1"/>
</dbReference>
<dbReference type="EMBL" id="JBHPON010000001">
    <property type="protein sequence ID" value="MFC6035879.1"/>
    <property type="molecule type" value="Genomic_DNA"/>
</dbReference>
<keyword evidence="4 10" id="KW-0067">ATP-binding</keyword>
<keyword evidence="11" id="KW-1185">Reference proteome</keyword>
<evidence type="ECO:0000256" key="1">
    <source>
        <dbReference type="ARBA" id="ARBA00004651"/>
    </source>
</evidence>
<feature type="domain" description="ABC transmembrane type-1" evidence="9">
    <location>
        <begin position="30"/>
        <end position="323"/>
    </location>
</feature>
<evidence type="ECO:0000256" key="6">
    <source>
        <dbReference type="ARBA" id="ARBA00023136"/>
    </source>
</evidence>
<evidence type="ECO:0000256" key="7">
    <source>
        <dbReference type="SAM" id="Phobius"/>
    </source>
</evidence>
<dbReference type="PROSITE" id="PS50929">
    <property type="entry name" value="ABC_TM1F"/>
    <property type="match status" value="1"/>
</dbReference>
<proteinExistence type="predicted"/>
<comment type="subcellular location">
    <subcellularLocation>
        <location evidence="1">Cell membrane</location>
        <topology evidence="1">Multi-pass membrane protein</topology>
    </subcellularLocation>
</comment>
<evidence type="ECO:0000256" key="4">
    <source>
        <dbReference type="ARBA" id="ARBA00022840"/>
    </source>
</evidence>
<keyword evidence="6 7" id="KW-0472">Membrane</keyword>
<evidence type="ECO:0000259" key="8">
    <source>
        <dbReference type="PROSITE" id="PS50893"/>
    </source>
</evidence>
<dbReference type="InterPro" id="IPR027417">
    <property type="entry name" value="P-loop_NTPase"/>
</dbReference>
<dbReference type="InterPro" id="IPR011527">
    <property type="entry name" value="ABC1_TM_dom"/>
</dbReference>
<dbReference type="InterPro" id="IPR036640">
    <property type="entry name" value="ABC1_TM_sf"/>
</dbReference>